<evidence type="ECO:0000256" key="4">
    <source>
        <dbReference type="ARBA" id="ARBA00022525"/>
    </source>
</evidence>
<keyword evidence="6" id="KW-0843">Virulence</keyword>
<accession>D0NQT4</accession>
<keyword evidence="4" id="KW-0964">Secreted</keyword>
<comment type="similarity">
    <text evidence="3">Belongs to the RxLR effector family.</text>
</comment>
<dbReference type="OMA" id="LENPIWS"/>
<comment type="subcellular location">
    <subcellularLocation>
        <location evidence="1">Host cell</location>
    </subcellularLocation>
    <subcellularLocation>
        <location evidence="2">Secreted</location>
    </subcellularLocation>
</comment>
<proteinExistence type="inferred from homology"/>
<dbReference type="SMR" id="D0NQT4"/>
<evidence type="ECO:0000256" key="2">
    <source>
        <dbReference type="ARBA" id="ARBA00004613"/>
    </source>
</evidence>
<sequence length="322" mass="36866">MRLRCFLVLICVPIIFSIKSIDASSAKVPRSPFSSGNDVHKAAERFLRVSHATDNDGDEERAGGGLSVPIVEKVKTLVTPLVVTPDFIRRWLKKEKSAASAFQRMHLQDAGDDLFLNEQFFKWVSYVDELKVVTKNENINPTSTLAAKYGDDSLYKLIEKARESTNVKTKELATHLQAEQMRYWIDTRKDPSDVFHLFQPRIKSSQDIFSNPEFRSWVKYVDDLNAKYPEHTVSMVPALRKYATDGDLLQLTLKAKNIDATKSIAKRVEDDVLQFWLTSRKTPDEALVGLKLDVLYSLENPIWSTWTKYLKQIQQKVPQRGN</sequence>
<evidence type="ECO:0000256" key="5">
    <source>
        <dbReference type="ARBA" id="ARBA00022729"/>
    </source>
</evidence>
<feature type="signal peptide" evidence="7">
    <location>
        <begin position="1"/>
        <end position="17"/>
    </location>
</feature>
<reference evidence="10" key="1">
    <citation type="journal article" date="2009" name="Nature">
        <title>Genome sequence and analysis of the Irish potato famine pathogen Phytophthora infestans.</title>
        <authorList>
            <consortium name="The Broad Institute Genome Sequencing Platform"/>
            <person name="Haas B.J."/>
            <person name="Kamoun S."/>
            <person name="Zody M.C."/>
            <person name="Jiang R.H."/>
            <person name="Handsaker R.E."/>
            <person name="Cano L.M."/>
            <person name="Grabherr M."/>
            <person name="Kodira C.D."/>
            <person name="Raffaele S."/>
            <person name="Torto-Alalibo T."/>
            <person name="Bozkurt T.O."/>
            <person name="Ah-Fong A.M."/>
            <person name="Alvarado L."/>
            <person name="Anderson V.L."/>
            <person name="Armstrong M.R."/>
            <person name="Avrova A."/>
            <person name="Baxter L."/>
            <person name="Beynon J."/>
            <person name="Boevink P.C."/>
            <person name="Bollmann S.R."/>
            <person name="Bos J.I."/>
            <person name="Bulone V."/>
            <person name="Cai G."/>
            <person name="Cakir C."/>
            <person name="Carrington J.C."/>
            <person name="Chawner M."/>
            <person name="Conti L."/>
            <person name="Costanzo S."/>
            <person name="Ewan R."/>
            <person name="Fahlgren N."/>
            <person name="Fischbach M.A."/>
            <person name="Fugelstad J."/>
            <person name="Gilroy E.M."/>
            <person name="Gnerre S."/>
            <person name="Green P.J."/>
            <person name="Grenville-Briggs L.J."/>
            <person name="Griffith J."/>
            <person name="Grunwald N.J."/>
            <person name="Horn K."/>
            <person name="Horner N.R."/>
            <person name="Hu C.H."/>
            <person name="Huitema E."/>
            <person name="Jeong D.H."/>
            <person name="Jones A.M."/>
            <person name="Jones J.D."/>
            <person name="Jones R.W."/>
            <person name="Karlsson E.K."/>
            <person name="Kunjeti S.G."/>
            <person name="Lamour K."/>
            <person name="Liu Z."/>
            <person name="Ma L."/>
            <person name="Maclean D."/>
            <person name="Chibucos M.C."/>
            <person name="McDonald H."/>
            <person name="McWalters J."/>
            <person name="Meijer H.J."/>
            <person name="Morgan W."/>
            <person name="Morris P.F."/>
            <person name="Munro C.A."/>
            <person name="O'Neill K."/>
            <person name="Ospina-Giraldo M."/>
            <person name="Pinzon A."/>
            <person name="Pritchard L."/>
            <person name="Ramsahoye B."/>
            <person name="Ren Q."/>
            <person name="Restrepo S."/>
            <person name="Roy S."/>
            <person name="Sadanandom A."/>
            <person name="Savidor A."/>
            <person name="Schornack S."/>
            <person name="Schwartz D.C."/>
            <person name="Schumann U.D."/>
            <person name="Schwessinger B."/>
            <person name="Seyer L."/>
            <person name="Sharpe T."/>
            <person name="Silvar C."/>
            <person name="Song J."/>
            <person name="Studholme D.J."/>
            <person name="Sykes S."/>
            <person name="Thines M."/>
            <person name="van de Vondervoort P.J."/>
            <person name="Phuntumart V."/>
            <person name="Wawra S."/>
            <person name="Weide R."/>
            <person name="Win J."/>
            <person name="Young C."/>
            <person name="Zhou S."/>
            <person name="Fry W."/>
            <person name="Meyers B.C."/>
            <person name="van West P."/>
            <person name="Ristaino J."/>
            <person name="Govers F."/>
            <person name="Birch P.R."/>
            <person name="Whisson S.C."/>
            <person name="Judelson H.S."/>
            <person name="Nusbaum C."/>
        </authorList>
    </citation>
    <scope>NUCLEOTIDE SEQUENCE [LARGE SCALE GENOMIC DNA]</scope>
    <source>
        <strain evidence="10">T30-4</strain>
    </source>
</reference>
<dbReference type="InParanoid" id="D0NQT4"/>
<feature type="domain" description="RxLR effector PexRD54 WY" evidence="8">
    <location>
        <begin position="179"/>
        <end position="221"/>
    </location>
</feature>
<evidence type="ECO:0000313" key="9">
    <source>
        <dbReference type="EMBL" id="EEY63032.1"/>
    </source>
</evidence>
<dbReference type="EMBL" id="DS028153">
    <property type="protein sequence ID" value="EEY63032.1"/>
    <property type="molecule type" value="Genomic_DNA"/>
</dbReference>
<evidence type="ECO:0000256" key="1">
    <source>
        <dbReference type="ARBA" id="ARBA00004340"/>
    </source>
</evidence>
<dbReference type="GeneID" id="9478916"/>
<keyword evidence="5 7" id="KW-0732">Signal</keyword>
<dbReference type="InterPro" id="IPR054463">
    <property type="entry name" value="PexRD54_WY"/>
</dbReference>
<dbReference type="eggNOG" id="ENOG502RANW">
    <property type="taxonomic scope" value="Eukaryota"/>
</dbReference>
<dbReference type="OrthoDB" id="127322at2759"/>
<evidence type="ECO:0000259" key="8">
    <source>
        <dbReference type="Pfam" id="PF22748"/>
    </source>
</evidence>
<evidence type="ECO:0000256" key="3">
    <source>
        <dbReference type="ARBA" id="ARBA00010400"/>
    </source>
</evidence>
<dbReference type="VEuPathDB" id="FungiDB:PITG_23024"/>
<keyword evidence="10" id="KW-1185">Reference proteome</keyword>
<evidence type="ECO:0000313" key="10">
    <source>
        <dbReference type="Proteomes" id="UP000006643"/>
    </source>
</evidence>
<dbReference type="KEGG" id="pif:PITG_23024"/>
<dbReference type="GO" id="GO:0043657">
    <property type="term" value="C:host cell"/>
    <property type="evidence" value="ECO:0007669"/>
    <property type="project" value="UniProtKB-SubCell"/>
</dbReference>
<protein>
    <submittedName>
        <fullName evidence="9">Secreted RxLR effector peptide protein, putative</fullName>
    </submittedName>
</protein>
<dbReference type="Pfam" id="PF22748">
    <property type="entry name" value="PexRD54_WY"/>
    <property type="match status" value="2"/>
</dbReference>
<name>D0NQT4_PHYIT</name>
<dbReference type="HOGENOM" id="CLU_021192_0_1_1"/>
<feature type="domain" description="RxLR effector PexRD54 WY" evidence="8">
    <location>
        <begin position="88"/>
        <end position="127"/>
    </location>
</feature>
<organism evidence="9 10">
    <name type="scientific">Phytophthora infestans (strain T30-4)</name>
    <name type="common">Potato late blight agent</name>
    <dbReference type="NCBI Taxonomy" id="403677"/>
    <lineage>
        <taxon>Eukaryota</taxon>
        <taxon>Sar</taxon>
        <taxon>Stramenopiles</taxon>
        <taxon>Oomycota</taxon>
        <taxon>Peronosporomycetes</taxon>
        <taxon>Peronosporales</taxon>
        <taxon>Peronosporaceae</taxon>
        <taxon>Phytophthora</taxon>
    </lineage>
</organism>
<dbReference type="RefSeq" id="XP_002898555.1">
    <property type="nucleotide sequence ID" value="XM_002898509.1"/>
</dbReference>
<dbReference type="Proteomes" id="UP000006643">
    <property type="component" value="Unassembled WGS sequence"/>
</dbReference>
<feature type="chain" id="PRO_5003012968" evidence="7">
    <location>
        <begin position="18"/>
        <end position="322"/>
    </location>
</feature>
<evidence type="ECO:0000256" key="6">
    <source>
        <dbReference type="ARBA" id="ARBA00023026"/>
    </source>
</evidence>
<dbReference type="AlphaFoldDB" id="D0NQT4"/>
<dbReference type="GO" id="GO:0005576">
    <property type="term" value="C:extracellular region"/>
    <property type="evidence" value="ECO:0007669"/>
    <property type="project" value="UniProtKB-SubCell"/>
</dbReference>
<evidence type="ECO:0000256" key="7">
    <source>
        <dbReference type="SAM" id="SignalP"/>
    </source>
</evidence>
<gene>
    <name evidence="9" type="ORF">PITG_23024</name>
</gene>